<keyword evidence="5" id="KW-0378">Hydrolase</keyword>
<reference evidence="11 12" key="1">
    <citation type="submission" date="2022-10" db="EMBL/GenBank/DDBJ databases">
        <title>Xanthomonas sp. H13-6.</title>
        <authorList>
            <person name="Liu X."/>
            <person name="Deng Z."/>
            <person name="Jiang Y."/>
            <person name="Yu T."/>
            <person name="Ai J."/>
        </authorList>
    </citation>
    <scope>NUCLEOTIDE SEQUENCE [LARGE SCALE GENOMIC DNA]</scope>
    <source>
        <strain evidence="11 12">H13-6</strain>
    </source>
</reference>
<organism evidence="11 12">
    <name type="scientific">Xanthomonas chitinilytica</name>
    <dbReference type="NCBI Taxonomy" id="2989819"/>
    <lineage>
        <taxon>Bacteria</taxon>
        <taxon>Pseudomonadati</taxon>
        <taxon>Pseudomonadota</taxon>
        <taxon>Gammaproteobacteria</taxon>
        <taxon>Lysobacterales</taxon>
        <taxon>Lysobacteraceae</taxon>
        <taxon>Xanthomonas</taxon>
    </lineage>
</organism>
<sequence>MLKKTLLTTATLLALSVAGPVSAHQDRTCLDEACITQALFADDAGASGGESIATQRYGSWGIDTAGMDTGVRPGADFFGYVNGKWASETEIPADKSSYGSFLMLRDLSEKRVHALLETYRLGDPASDGDAAKIAALYQGFMDEATIEALGDKPLQPLLASIRAARDHRSLATLLGAREGFTRGPFSLMVSDDQRNPDRYTLYLGQSGLGLGDREMYLRDNFAPQRERYEAYVAQMLKLGGWPRPEANAKAILALETRIADAHWTRAESRDRDKTYNPVELKGFAAHAPGFAWAEFFAAAGVDQAPVAVVRQSSAIPKLAAIFGETDMATLQAWQAFHTIDGAAPLLSRAFVDAHFEFRSKFLSGQPQQRERWKRAVAFTEDAMGEAIGRDYVELYFPADAKAKMDALVANVKVAMGARLDTLEWMSPATKAEAHAKLKGFGLKIGHPDTWRDYSALEIRNGDVFGNALRSNRFEWEYRRARLGKDVDKGEWGMTPQTVNAYYNSVKNEIVFPAAILQPPFFDPDADPAVNYGGIGGVIGHEIIHGFDDQGRKSDGAGVLRDWWTAEDAAKFEVQAAKLGAQYEAYEFPQLPGMHINGKVAMGENIGDLGGLTIALEAYRRSLDGKPAPVIDGFSGEQRLFMGWAQVWRTLWRDDALRQQLVNGTHSPGHIRAFAPLRNIDAWYEAFNVTDTDPLYIAPEDRVRIW</sequence>
<evidence type="ECO:0000313" key="12">
    <source>
        <dbReference type="Proteomes" id="UP001209922"/>
    </source>
</evidence>
<keyword evidence="3" id="KW-0645">Protease</keyword>
<keyword evidence="12" id="KW-1185">Reference proteome</keyword>
<comment type="cofactor">
    <cofactor evidence="1">
        <name>Zn(2+)</name>
        <dbReference type="ChEBI" id="CHEBI:29105"/>
    </cofactor>
</comment>
<proteinExistence type="inferred from homology"/>
<evidence type="ECO:0000256" key="3">
    <source>
        <dbReference type="ARBA" id="ARBA00022670"/>
    </source>
</evidence>
<evidence type="ECO:0000256" key="8">
    <source>
        <dbReference type="SAM" id="SignalP"/>
    </source>
</evidence>
<dbReference type="InterPro" id="IPR000718">
    <property type="entry name" value="Peptidase_M13"/>
</dbReference>
<evidence type="ECO:0000256" key="7">
    <source>
        <dbReference type="ARBA" id="ARBA00023049"/>
    </source>
</evidence>
<evidence type="ECO:0000256" key="6">
    <source>
        <dbReference type="ARBA" id="ARBA00022833"/>
    </source>
</evidence>
<name>A0ABT3JW64_9XANT</name>
<keyword evidence="8" id="KW-0732">Signal</keyword>
<dbReference type="Gene3D" id="1.10.1380.10">
    <property type="entry name" value="Neutral endopeptidase , domain2"/>
    <property type="match status" value="1"/>
</dbReference>
<comment type="similarity">
    <text evidence="2">Belongs to the peptidase M13 family.</text>
</comment>
<dbReference type="Pfam" id="PF05649">
    <property type="entry name" value="Peptidase_M13_N"/>
    <property type="match status" value="1"/>
</dbReference>
<evidence type="ECO:0000313" key="11">
    <source>
        <dbReference type="EMBL" id="MCW4472725.1"/>
    </source>
</evidence>
<dbReference type="InterPro" id="IPR018497">
    <property type="entry name" value="Peptidase_M13_C"/>
</dbReference>
<dbReference type="Pfam" id="PF01431">
    <property type="entry name" value="Peptidase_M13"/>
    <property type="match status" value="1"/>
</dbReference>
<dbReference type="PANTHER" id="PTHR11733">
    <property type="entry name" value="ZINC METALLOPROTEASE FAMILY M13 NEPRILYSIN-RELATED"/>
    <property type="match status" value="1"/>
</dbReference>
<dbReference type="InterPro" id="IPR008753">
    <property type="entry name" value="Peptidase_M13_N"/>
</dbReference>
<dbReference type="RefSeq" id="WP_265127709.1">
    <property type="nucleotide sequence ID" value="NZ_JAPCHY010000007.1"/>
</dbReference>
<feature type="chain" id="PRO_5047530132" evidence="8">
    <location>
        <begin position="24"/>
        <end position="705"/>
    </location>
</feature>
<keyword evidence="6" id="KW-0862">Zinc</keyword>
<feature type="domain" description="Peptidase M13 N-terminal" evidence="10">
    <location>
        <begin position="73"/>
        <end position="447"/>
    </location>
</feature>
<dbReference type="EMBL" id="JAPCHY010000007">
    <property type="protein sequence ID" value="MCW4472725.1"/>
    <property type="molecule type" value="Genomic_DNA"/>
</dbReference>
<gene>
    <name evidence="11" type="ORF">OK345_09425</name>
</gene>
<comment type="caution">
    <text evidence="11">The sequence shown here is derived from an EMBL/GenBank/DDBJ whole genome shotgun (WGS) entry which is preliminary data.</text>
</comment>
<dbReference type="PANTHER" id="PTHR11733:SF167">
    <property type="entry name" value="FI17812P1-RELATED"/>
    <property type="match status" value="1"/>
</dbReference>
<evidence type="ECO:0000259" key="10">
    <source>
        <dbReference type="Pfam" id="PF05649"/>
    </source>
</evidence>
<evidence type="ECO:0000256" key="1">
    <source>
        <dbReference type="ARBA" id="ARBA00001947"/>
    </source>
</evidence>
<dbReference type="PROSITE" id="PS51885">
    <property type="entry name" value="NEPRILYSIN"/>
    <property type="match status" value="1"/>
</dbReference>
<protein>
    <submittedName>
        <fullName evidence="11">Peptidase M13</fullName>
    </submittedName>
</protein>
<dbReference type="PRINTS" id="PR00786">
    <property type="entry name" value="NEPRILYSIN"/>
</dbReference>
<evidence type="ECO:0000259" key="9">
    <source>
        <dbReference type="Pfam" id="PF01431"/>
    </source>
</evidence>
<dbReference type="InterPro" id="IPR024079">
    <property type="entry name" value="MetalloPept_cat_dom_sf"/>
</dbReference>
<dbReference type="Gene3D" id="3.40.390.10">
    <property type="entry name" value="Collagenase (Catalytic Domain)"/>
    <property type="match status" value="1"/>
</dbReference>
<evidence type="ECO:0000256" key="4">
    <source>
        <dbReference type="ARBA" id="ARBA00022723"/>
    </source>
</evidence>
<dbReference type="CDD" id="cd08662">
    <property type="entry name" value="M13"/>
    <property type="match status" value="1"/>
</dbReference>
<keyword evidence="4" id="KW-0479">Metal-binding</keyword>
<dbReference type="Proteomes" id="UP001209922">
    <property type="component" value="Unassembled WGS sequence"/>
</dbReference>
<accession>A0ABT3JW64</accession>
<dbReference type="SUPFAM" id="SSF55486">
    <property type="entry name" value="Metalloproteases ('zincins'), catalytic domain"/>
    <property type="match status" value="1"/>
</dbReference>
<feature type="signal peptide" evidence="8">
    <location>
        <begin position="1"/>
        <end position="23"/>
    </location>
</feature>
<feature type="domain" description="Peptidase M13 C-terminal" evidence="9">
    <location>
        <begin position="499"/>
        <end position="702"/>
    </location>
</feature>
<evidence type="ECO:0000256" key="2">
    <source>
        <dbReference type="ARBA" id="ARBA00007357"/>
    </source>
</evidence>
<dbReference type="InterPro" id="IPR042089">
    <property type="entry name" value="Peptidase_M13_dom_2"/>
</dbReference>
<keyword evidence="7" id="KW-0482">Metalloprotease</keyword>
<evidence type="ECO:0000256" key="5">
    <source>
        <dbReference type="ARBA" id="ARBA00022801"/>
    </source>
</evidence>